<dbReference type="SUPFAM" id="SSF48452">
    <property type="entry name" value="TPR-like"/>
    <property type="match status" value="1"/>
</dbReference>
<dbReference type="InterPro" id="IPR016187">
    <property type="entry name" value="CTDL_fold"/>
</dbReference>
<keyword evidence="1" id="KW-1133">Transmembrane helix</keyword>
<dbReference type="GO" id="GO:0120147">
    <property type="term" value="F:formylglycine-generating oxidase activity"/>
    <property type="evidence" value="ECO:0007669"/>
    <property type="project" value="TreeGrafter"/>
</dbReference>
<dbReference type="SUPFAM" id="SSF56436">
    <property type="entry name" value="C-type lectin-like"/>
    <property type="match status" value="1"/>
</dbReference>
<dbReference type="PANTHER" id="PTHR23150">
    <property type="entry name" value="SULFATASE MODIFYING FACTOR 1, 2"/>
    <property type="match status" value="1"/>
</dbReference>
<protein>
    <submittedName>
        <fullName evidence="3">Formylglycine-generating enzyme, required for sulfatase activity, contains SUMF1/FGE domain</fullName>
    </submittedName>
</protein>
<dbReference type="Gene3D" id="1.25.40.10">
    <property type="entry name" value="Tetratricopeptide repeat domain"/>
    <property type="match status" value="1"/>
</dbReference>
<dbReference type="InterPro" id="IPR042095">
    <property type="entry name" value="SUMF_sf"/>
</dbReference>
<dbReference type="AlphaFoldDB" id="A0A1I2FW61"/>
<dbReference type="RefSeq" id="WP_026633267.1">
    <property type="nucleotide sequence ID" value="NZ_FONH01000007.1"/>
</dbReference>
<dbReference type="Pfam" id="PF03781">
    <property type="entry name" value="FGE-sulfatase"/>
    <property type="match status" value="1"/>
</dbReference>
<organism evidence="3 4">
    <name type="scientific">Dyella marensis</name>
    <dbReference type="NCBI Taxonomy" id="500610"/>
    <lineage>
        <taxon>Bacteria</taxon>
        <taxon>Pseudomonadati</taxon>
        <taxon>Pseudomonadota</taxon>
        <taxon>Gammaproteobacteria</taxon>
        <taxon>Lysobacterales</taxon>
        <taxon>Rhodanobacteraceae</taxon>
        <taxon>Dyella</taxon>
    </lineage>
</organism>
<dbReference type="STRING" id="500610.SAMN02799615_02421"/>
<dbReference type="InterPro" id="IPR005532">
    <property type="entry name" value="SUMF_dom"/>
</dbReference>
<name>A0A1I2FW61_9GAMM</name>
<dbReference type="InterPro" id="IPR051043">
    <property type="entry name" value="Sulfatase_Mod_Factor_Kinase"/>
</dbReference>
<keyword evidence="4" id="KW-1185">Reference proteome</keyword>
<proteinExistence type="predicted"/>
<dbReference type="PANTHER" id="PTHR23150:SF35">
    <property type="entry name" value="BLL6746 PROTEIN"/>
    <property type="match status" value="1"/>
</dbReference>
<evidence type="ECO:0000256" key="1">
    <source>
        <dbReference type="SAM" id="Phobius"/>
    </source>
</evidence>
<keyword evidence="1" id="KW-0472">Membrane</keyword>
<accession>A0A1I2FW61</accession>
<feature type="domain" description="Sulfatase-modifying factor enzyme-like" evidence="2">
    <location>
        <begin position="374"/>
        <end position="648"/>
    </location>
</feature>
<dbReference type="Gene3D" id="3.90.1580.10">
    <property type="entry name" value="paralog of FGE (formylglycine-generating enzyme)"/>
    <property type="match status" value="1"/>
</dbReference>
<gene>
    <name evidence="3" type="ORF">SAMN02799615_02421</name>
</gene>
<sequence length="650" mass="69978">MPSKETVRRQRALGGALGVVVLGMALVYHFFPRVFHVDPERVQTQRAMNLGPAAAPLGAGRAPAASNVQAELDAGPPLTLAPTDVIVARMSKKNENLPEQKSADTPEVEALLDKATKALRNGRLAGNKDGAAALFAEALKMKPDSRRAAQGLYEVRARLVAEIGQDILVGDEDSAKDLLEALKSVPDSKDDVAQAEARLKTLAQVRPMLAQAATLLQQGKVDAPKGDNALDLYRQVQQQDPENAVAAQGIAQVQRAVLDRALAAVASNDFKGAGDALTEAATILPGSPALQDVQGRVDGIRHQRAANLLAQARSALDGGDQALAQQLAEQAKDLAPDLPGLGDIQERMTNARLYASYKPGQVFTDRYVDLPGQTPSMVVVPTGSFDMGAPDSEEGRAGAETPQHQVTIGKGFALSRAEITIGQFREFVRASGYQPDSVKLGGASVYDERGGALRDDPDATWQSDYAGRAATDERLPVVNISWNDAKAYVDWLGQRTGKRYRLPSEAEFEYALRGGTTTRYWWGNGAPTRKVENLTGSGDRSQSGRRWSNAFEKYRDGYWGPAPVMSFEANPYGLFDIDGNVSEWVLDCWHDSYVRAPADGSAWVNPGCSTRVVRGGSWGSSPDQVRSAYRQGADGSVRSGRVGFRVLREL</sequence>
<dbReference type="EMBL" id="FONH01000007">
    <property type="protein sequence ID" value="SFF09634.1"/>
    <property type="molecule type" value="Genomic_DNA"/>
</dbReference>
<evidence type="ECO:0000313" key="3">
    <source>
        <dbReference type="EMBL" id="SFF09634.1"/>
    </source>
</evidence>
<keyword evidence="1" id="KW-0812">Transmembrane</keyword>
<dbReference type="Proteomes" id="UP000199477">
    <property type="component" value="Unassembled WGS sequence"/>
</dbReference>
<dbReference type="InterPro" id="IPR011990">
    <property type="entry name" value="TPR-like_helical_dom_sf"/>
</dbReference>
<evidence type="ECO:0000259" key="2">
    <source>
        <dbReference type="Pfam" id="PF03781"/>
    </source>
</evidence>
<evidence type="ECO:0000313" key="4">
    <source>
        <dbReference type="Proteomes" id="UP000199477"/>
    </source>
</evidence>
<reference evidence="4" key="1">
    <citation type="submission" date="2016-10" db="EMBL/GenBank/DDBJ databases">
        <authorList>
            <person name="Varghese N."/>
            <person name="Submissions S."/>
        </authorList>
    </citation>
    <scope>NUCLEOTIDE SEQUENCE [LARGE SCALE GENOMIC DNA]</scope>
    <source>
        <strain evidence="4">UNC178MFTsu3.1</strain>
    </source>
</reference>
<feature type="transmembrane region" description="Helical" evidence="1">
    <location>
        <begin position="12"/>
        <end position="31"/>
    </location>
</feature>